<dbReference type="EMBL" id="BMNA01000002">
    <property type="protein sequence ID" value="GGL94437.1"/>
    <property type="molecule type" value="Genomic_DNA"/>
</dbReference>
<evidence type="ECO:0008006" key="5">
    <source>
        <dbReference type="Google" id="ProtNLM"/>
    </source>
</evidence>
<dbReference type="PROSITE" id="PS51257">
    <property type="entry name" value="PROKAR_LIPOPROTEIN"/>
    <property type="match status" value="1"/>
</dbReference>
<evidence type="ECO:0000313" key="4">
    <source>
        <dbReference type="Proteomes" id="UP000655208"/>
    </source>
</evidence>
<feature type="chain" id="PRO_5038123557" description="META domain-containing protein" evidence="2">
    <location>
        <begin position="31"/>
        <end position="384"/>
    </location>
</feature>
<dbReference type="AlphaFoldDB" id="A0A917SST8"/>
<sequence length="384" mass="40036">MPWSRIGRSGVGLAIAGAVLTAGCSPSAPAQGSPPTTATASSSTTGAARSPTGVRTGAGSTTADSSGSPAPDSGRDRPARTDGAVDQRLVGKHWRLTSLHTAGYETDAARFPDAAVEFTATFLAYDLYCSGALHTYTAAGDQLTPGRAVDTMAHACGPTEVGPVPDAMTAVFESATPVHYEVTARTLTVRSPTVTLVFRNAGRAGFYGYWPQLYPNSDLAAWVHEPATAPFPASFRRPQQWQPYPFRQSSTDRAVARYLGTDPPQNPCGAAQPNRPAVACGPPIHRLSLDGVLVTLGGPVHDDDGAAGPANLRVAGRPAHLTDRRATGDCAAIGGDREILVRTEPDATGAHPVLRISACLEGPDTDQPDHTFRQLLQTIAVAGR</sequence>
<keyword evidence="2" id="KW-0732">Signal</keyword>
<evidence type="ECO:0000313" key="3">
    <source>
        <dbReference type="EMBL" id="GGL94437.1"/>
    </source>
</evidence>
<name>A0A917SST8_9ACTN</name>
<gene>
    <name evidence="3" type="ORF">GCM10011594_12790</name>
</gene>
<feature type="signal peptide" evidence="2">
    <location>
        <begin position="1"/>
        <end position="30"/>
    </location>
</feature>
<feature type="compositionally biased region" description="Low complexity" evidence="1">
    <location>
        <begin position="23"/>
        <end position="71"/>
    </location>
</feature>
<keyword evidence="4" id="KW-1185">Reference proteome</keyword>
<feature type="region of interest" description="Disordered" evidence="1">
    <location>
        <begin position="23"/>
        <end position="88"/>
    </location>
</feature>
<comment type="caution">
    <text evidence="3">The sequence shown here is derived from an EMBL/GenBank/DDBJ whole genome shotgun (WGS) entry which is preliminary data.</text>
</comment>
<feature type="compositionally biased region" description="Basic and acidic residues" evidence="1">
    <location>
        <begin position="73"/>
        <end position="85"/>
    </location>
</feature>
<dbReference type="Proteomes" id="UP000655208">
    <property type="component" value="Unassembled WGS sequence"/>
</dbReference>
<accession>A0A917SST8</accession>
<organism evidence="3 4">
    <name type="scientific">Nakamurella endophytica</name>
    <dbReference type="NCBI Taxonomy" id="1748367"/>
    <lineage>
        <taxon>Bacteria</taxon>
        <taxon>Bacillati</taxon>
        <taxon>Actinomycetota</taxon>
        <taxon>Actinomycetes</taxon>
        <taxon>Nakamurellales</taxon>
        <taxon>Nakamurellaceae</taxon>
        <taxon>Nakamurella</taxon>
    </lineage>
</organism>
<evidence type="ECO:0000256" key="2">
    <source>
        <dbReference type="SAM" id="SignalP"/>
    </source>
</evidence>
<evidence type="ECO:0000256" key="1">
    <source>
        <dbReference type="SAM" id="MobiDB-lite"/>
    </source>
</evidence>
<reference evidence="3" key="1">
    <citation type="journal article" date="2014" name="Int. J. Syst. Evol. Microbiol.">
        <title>Complete genome sequence of Corynebacterium casei LMG S-19264T (=DSM 44701T), isolated from a smear-ripened cheese.</title>
        <authorList>
            <consortium name="US DOE Joint Genome Institute (JGI-PGF)"/>
            <person name="Walter F."/>
            <person name="Albersmeier A."/>
            <person name="Kalinowski J."/>
            <person name="Ruckert C."/>
        </authorList>
    </citation>
    <scope>NUCLEOTIDE SEQUENCE</scope>
    <source>
        <strain evidence="3">CGMCC 4.7308</strain>
    </source>
</reference>
<reference evidence="3" key="2">
    <citation type="submission" date="2020-09" db="EMBL/GenBank/DDBJ databases">
        <authorList>
            <person name="Sun Q."/>
            <person name="Zhou Y."/>
        </authorList>
    </citation>
    <scope>NUCLEOTIDE SEQUENCE</scope>
    <source>
        <strain evidence="3">CGMCC 4.7308</strain>
    </source>
</reference>
<protein>
    <recommendedName>
        <fullName evidence="5">META domain-containing protein</fullName>
    </recommendedName>
</protein>
<proteinExistence type="predicted"/>